<feature type="transmembrane region" description="Helical" evidence="1">
    <location>
        <begin position="52"/>
        <end position="72"/>
    </location>
</feature>
<organism evidence="3 4">
    <name type="scientific">Rhizoclosmatium globosum</name>
    <dbReference type="NCBI Taxonomy" id="329046"/>
    <lineage>
        <taxon>Eukaryota</taxon>
        <taxon>Fungi</taxon>
        <taxon>Fungi incertae sedis</taxon>
        <taxon>Chytridiomycota</taxon>
        <taxon>Chytridiomycota incertae sedis</taxon>
        <taxon>Chytridiomycetes</taxon>
        <taxon>Chytridiales</taxon>
        <taxon>Chytriomycetaceae</taxon>
        <taxon>Rhizoclosmatium</taxon>
    </lineage>
</organism>
<dbReference type="AlphaFoldDB" id="A0A1Y2CF39"/>
<feature type="transmembrane region" description="Helical" evidence="1">
    <location>
        <begin position="20"/>
        <end position="43"/>
    </location>
</feature>
<keyword evidence="4" id="KW-1185">Reference proteome</keyword>
<feature type="domain" description="DUF7703" evidence="2">
    <location>
        <begin position="21"/>
        <end position="79"/>
    </location>
</feature>
<dbReference type="STRING" id="329046.A0A1Y2CF39"/>
<feature type="domain" description="DUF7703" evidence="2">
    <location>
        <begin position="113"/>
        <end position="240"/>
    </location>
</feature>
<dbReference type="PANTHER" id="PTHR37013:SF3">
    <property type="entry name" value="INTEGRAL MEMBRANE PROTEIN (AFU_ORTHOLOGUE AFUA_1G05950)"/>
    <property type="match status" value="1"/>
</dbReference>
<gene>
    <name evidence="3" type="ORF">BCR33DRAFT_849789</name>
</gene>
<keyword evidence="1" id="KW-1133">Transmembrane helix</keyword>
<dbReference type="PANTHER" id="PTHR37013">
    <property type="entry name" value="INTEGRAL MEMBRANE PROTEIN (AFU_ORTHOLOGUE AFUA_1G05950)-RELATED"/>
    <property type="match status" value="1"/>
</dbReference>
<name>A0A1Y2CF39_9FUNG</name>
<feature type="transmembrane region" description="Helical" evidence="1">
    <location>
        <begin position="154"/>
        <end position="173"/>
    </location>
</feature>
<dbReference type="OrthoDB" id="405906at2759"/>
<evidence type="ECO:0000259" key="2">
    <source>
        <dbReference type="Pfam" id="PF24802"/>
    </source>
</evidence>
<dbReference type="EMBL" id="MCGO01000019">
    <property type="protein sequence ID" value="ORY45517.1"/>
    <property type="molecule type" value="Genomic_DNA"/>
</dbReference>
<accession>A0A1Y2CF39</accession>
<evidence type="ECO:0000313" key="3">
    <source>
        <dbReference type="EMBL" id="ORY45517.1"/>
    </source>
</evidence>
<protein>
    <recommendedName>
        <fullName evidence="2">DUF7703 domain-containing protein</fullName>
    </recommendedName>
</protein>
<feature type="transmembrane region" description="Helical" evidence="1">
    <location>
        <begin position="185"/>
        <end position="209"/>
    </location>
</feature>
<feature type="transmembrane region" description="Helical" evidence="1">
    <location>
        <begin position="112"/>
        <end position="134"/>
    </location>
</feature>
<evidence type="ECO:0000256" key="1">
    <source>
        <dbReference type="SAM" id="Phobius"/>
    </source>
</evidence>
<dbReference type="Proteomes" id="UP000193642">
    <property type="component" value="Unassembled WGS sequence"/>
</dbReference>
<keyword evidence="1" id="KW-0812">Transmembrane</keyword>
<comment type="caution">
    <text evidence="3">The sequence shown here is derived from an EMBL/GenBank/DDBJ whole genome shotgun (WGS) entry which is preliminary data.</text>
</comment>
<dbReference type="InterPro" id="IPR056120">
    <property type="entry name" value="DUF7703"/>
</dbReference>
<evidence type="ECO:0000313" key="4">
    <source>
        <dbReference type="Proteomes" id="UP000193642"/>
    </source>
</evidence>
<dbReference type="Pfam" id="PF24802">
    <property type="entry name" value="DUF7703"/>
    <property type="match status" value="2"/>
</dbReference>
<sequence>MNDTVPSQPPPPQVAHVDISSAFQIATAAIAVYNALEIFLIVLNRFKRRDSLYFWSLVATSLGIILFAIGFLDLFFDWYLSGVKILSHLSILTVTPPDPPRPQQHSNSNPLFIIYNILFSHFPTTVFTFGANVIKTPFWKQGYDIIEKVQMTMFCIQEVSLGIIYLIYIRVRLGDETADVVQHTLIANFVVLILDISMLVTEYVGLYVYQIMLKVLVYSIKLKFEFYILTVLETNIRLSVGPTELDSAIIRARENAKAAEVRLSAMDISGGTGLQKALLRGVKVERNEEVRKFQNRAR</sequence>
<proteinExistence type="predicted"/>
<keyword evidence="1" id="KW-0472">Membrane</keyword>
<reference evidence="3 4" key="1">
    <citation type="submission" date="2016-07" db="EMBL/GenBank/DDBJ databases">
        <title>Pervasive Adenine N6-methylation of Active Genes in Fungi.</title>
        <authorList>
            <consortium name="DOE Joint Genome Institute"/>
            <person name="Mondo S.J."/>
            <person name="Dannebaum R.O."/>
            <person name="Kuo R.C."/>
            <person name="Labutti K."/>
            <person name="Haridas S."/>
            <person name="Kuo A."/>
            <person name="Salamov A."/>
            <person name="Ahrendt S.R."/>
            <person name="Lipzen A."/>
            <person name="Sullivan W."/>
            <person name="Andreopoulos W.B."/>
            <person name="Clum A."/>
            <person name="Lindquist E."/>
            <person name="Daum C."/>
            <person name="Ramamoorthy G.K."/>
            <person name="Gryganskyi A."/>
            <person name="Culley D."/>
            <person name="Magnuson J.K."/>
            <person name="James T.Y."/>
            <person name="O'Malley M.A."/>
            <person name="Stajich J.E."/>
            <person name="Spatafora J.W."/>
            <person name="Visel A."/>
            <person name="Grigoriev I.V."/>
        </authorList>
    </citation>
    <scope>NUCLEOTIDE SEQUENCE [LARGE SCALE GENOMIC DNA]</scope>
    <source>
        <strain evidence="3 4">JEL800</strain>
    </source>
</reference>